<keyword evidence="3" id="KW-1185">Reference proteome</keyword>
<evidence type="ECO:0008006" key="4">
    <source>
        <dbReference type="Google" id="ProtNLM"/>
    </source>
</evidence>
<dbReference type="EMBL" id="JACXZA010000001">
    <property type="protein sequence ID" value="MBD3917726.1"/>
    <property type="molecule type" value="Genomic_DNA"/>
</dbReference>
<comment type="caution">
    <text evidence="2">The sequence shown here is derived from an EMBL/GenBank/DDBJ whole genome shotgun (WGS) entry which is preliminary data.</text>
</comment>
<sequence>MLDHYQIQLTRMLEAEQYSEAKKLIRFLLQCRGEDERHYEEWGNLLSWLEVAFPESADERVEEDENEEEEMRRSALKPGEQDESYVKQVLHIIQHHPMPDQQMLALERAIHLDHPDINPAIMEWLSTESVHPAVQFKALQCLKRHGASGMITLDRMDERVELDIESTPLSLEEFPSPVIQALERVEASVDADDPTLPHFARELWKDLLQYLYGTSSYRRMLDDETFNIDCWAAALHLTLLLTVYGKADDDATREAYGISEPMRFSYEQACRALRQVIAYGPFGGSNES</sequence>
<protein>
    <recommendedName>
        <fullName evidence="4">HEAT repeat domain-containing protein</fullName>
    </recommendedName>
</protein>
<name>A0ABR8MNZ7_9BACL</name>
<proteinExistence type="predicted"/>
<dbReference type="Proteomes" id="UP000609346">
    <property type="component" value="Unassembled WGS sequence"/>
</dbReference>
<accession>A0ABR8MNZ7</accession>
<feature type="compositionally biased region" description="Acidic residues" evidence="1">
    <location>
        <begin position="60"/>
        <end position="69"/>
    </location>
</feature>
<evidence type="ECO:0000313" key="3">
    <source>
        <dbReference type="Proteomes" id="UP000609346"/>
    </source>
</evidence>
<gene>
    <name evidence="2" type="ORF">H8B09_03105</name>
</gene>
<reference evidence="2 3" key="1">
    <citation type="submission" date="2020-09" db="EMBL/GenBank/DDBJ databases">
        <title>Paenibacillus sp. strain PR3 16S rRNA gene Genome sequencing and assembly.</title>
        <authorList>
            <person name="Kim J."/>
        </authorList>
    </citation>
    <scope>NUCLEOTIDE SEQUENCE [LARGE SCALE GENOMIC DNA]</scope>
    <source>
        <strain evidence="2 3">PR3</strain>
    </source>
</reference>
<evidence type="ECO:0000256" key="1">
    <source>
        <dbReference type="SAM" id="MobiDB-lite"/>
    </source>
</evidence>
<organism evidence="2 3">
    <name type="scientific">Paenibacillus terricola</name>
    <dbReference type="NCBI Taxonomy" id="2763503"/>
    <lineage>
        <taxon>Bacteria</taxon>
        <taxon>Bacillati</taxon>
        <taxon>Bacillota</taxon>
        <taxon>Bacilli</taxon>
        <taxon>Bacillales</taxon>
        <taxon>Paenibacillaceae</taxon>
        <taxon>Paenibacillus</taxon>
    </lineage>
</organism>
<feature type="region of interest" description="Disordered" evidence="1">
    <location>
        <begin position="57"/>
        <end position="80"/>
    </location>
</feature>
<evidence type="ECO:0000313" key="2">
    <source>
        <dbReference type="EMBL" id="MBD3917726.1"/>
    </source>
</evidence>